<keyword evidence="1" id="KW-0489">Methyltransferase</keyword>
<dbReference type="SUPFAM" id="SSF82199">
    <property type="entry name" value="SET domain"/>
    <property type="match status" value="1"/>
</dbReference>
<dbReference type="InterPro" id="IPR046341">
    <property type="entry name" value="SET_dom_sf"/>
</dbReference>
<name>A0A061J1Q7_TRYRA</name>
<dbReference type="GO" id="GO:0032259">
    <property type="term" value="P:methylation"/>
    <property type="evidence" value="ECO:0007669"/>
    <property type="project" value="UniProtKB-KW"/>
</dbReference>
<evidence type="ECO:0000313" key="5">
    <source>
        <dbReference type="EMBL" id="ESL08864.1"/>
    </source>
</evidence>
<dbReference type="InterPro" id="IPR011990">
    <property type="entry name" value="TPR-like_helical_dom_sf"/>
</dbReference>
<dbReference type="PANTHER" id="PTHR46165">
    <property type="entry name" value="SET AND MYND DOMAIN-CONTAINING PROTEIN 4"/>
    <property type="match status" value="1"/>
</dbReference>
<accession>A0A061J1Q7</accession>
<feature type="domain" description="SET" evidence="4">
    <location>
        <begin position="270"/>
        <end position="479"/>
    </location>
</feature>
<dbReference type="Gene3D" id="2.170.270.10">
    <property type="entry name" value="SET domain"/>
    <property type="match status" value="1"/>
</dbReference>
<dbReference type="GO" id="GO:0008168">
    <property type="term" value="F:methyltransferase activity"/>
    <property type="evidence" value="ECO:0007669"/>
    <property type="project" value="UniProtKB-KW"/>
</dbReference>
<dbReference type="Gene3D" id="1.25.40.10">
    <property type="entry name" value="Tetratricopeptide repeat domain"/>
    <property type="match status" value="2"/>
</dbReference>
<evidence type="ECO:0000256" key="1">
    <source>
        <dbReference type="ARBA" id="ARBA00022603"/>
    </source>
</evidence>
<gene>
    <name evidence="5" type="ORF">TRSC58_03427</name>
</gene>
<dbReference type="VEuPathDB" id="TriTrypDB:TRSC58_03427"/>
<dbReference type="Pfam" id="PF00856">
    <property type="entry name" value="SET"/>
    <property type="match status" value="1"/>
</dbReference>
<organism evidence="5 6">
    <name type="scientific">Trypanosoma rangeli SC58</name>
    <dbReference type="NCBI Taxonomy" id="429131"/>
    <lineage>
        <taxon>Eukaryota</taxon>
        <taxon>Discoba</taxon>
        <taxon>Euglenozoa</taxon>
        <taxon>Kinetoplastea</taxon>
        <taxon>Metakinetoplastina</taxon>
        <taxon>Trypanosomatida</taxon>
        <taxon>Trypanosomatidae</taxon>
        <taxon>Trypanosoma</taxon>
        <taxon>Herpetosoma</taxon>
    </lineage>
</organism>
<dbReference type="Proteomes" id="UP000031737">
    <property type="component" value="Unassembled WGS sequence"/>
</dbReference>
<keyword evidence="3" id="KW-0949">S-adenosyl-L-methionine</keyword>
<dbReference type="EMBL" id="AUPL01003427">
    <property type="protein sequence ID" value="ESL08864.1"/>
    <property type="molecule type" value="Genomic_DNA"/>
</dbReference>
<dbReference type="InterPro" id="IPR052097">
    <property type="entry name" value="SET-MYND_domain_protein"/>
</dbReference>
<dbReference type="GO" id="GO:0042826">
    <property type="term" value="F:histone deacetylase binding"/>
    <property type="evidence" value="ECO:0007669"/>
    <property type="project" value="TreeGrafter"/>
</dbReference>
<dbReference type="SUPFAM" id="SSF48452">
    <property type="entry name" value="TPR-like"/>
    <property type="match status" value="1"/>
</dbReference>
<evidence type="ECO:0000313" key="6">
    <source>
        <dbReference type="Proteomes" id="UP000031737"/>
    </source>
</evidence>
<dbReference type="AlphaFoldDB" id="A0A061J1Q7"/>
<evidence type="ECO:0000259" key="4">
    <source>
        <dbReference type="PROSITE" id="PS50280"/>
    </source>
</evidence>
<sequence>MRGINDMKSALPPEVAAQAQAKRELAANLGMLQKPLLELAKMLPPGSSARPIEEVLTYLRREDAPRLANLVETLKQEVQGGGDVNNDEAERWKEQGAKAYEMGKMDESVLMYTRGVMYASQDETLATLLYNRSAVFLAQARLMEALADAHMAFTLMPNNWKALERRGVCLQKLGFEEEGKKDIHAADIVNAASANTVKVMSKIIHVDGGRCGDKVMNLAEGGVSSPHLDSITYNDNMKGVVAKGRLELGEIMTEMPVVHALHDDHWCIRCSYCLRMTQALYPGTAYREKEKLARGLFCSEACGRLSWERFGQYESANPFFQICPIEALVASRILCSEDAVFRCQSLRGDFTGELYPVAVVGGYETAVSLCAHLLDAVGVKDADRLRFAQRQVLLSSFDIKFHTGSQITIHPETREAFIDEPRLIPVGKAIYVCAAQYRHSCDPNCFASFVGNPLGCSPHLVIRVIRPVHAGEELTIAYHNMTTYKAVSAQFRRRVLAERCGFICNCKACLENKDERVTIEKKGYYIQASDLYQKGCRLIREGQYDVAVTVLSQSYAIAMEQLCPPPRPPQSMIPKTHMALARAFNNLKDNKKCVEHLLAKMELDLQLYGEGHLEFIDDYIRLAYLAPTEEERGEFAQRAKTLLSRFYAPSKELLAQMSRIDSFVARPGL</sequence>
<evidence type="ECO:0000256" key="2">
    <source>
        <dbReference type="ARBA" id="ARBA00022679"/>
    </source>
</evidence>
<evidence type="ECO:0000256" key="3">
    <source>
        <dbReference type="ARBA" id="ARBA00022691"/>
    </source>
</evidence>
<reference evidence="5 6" key="1">
    <citation type="submission" date="2013-07" db="EMBL/GenBank/DDBJ databases">
        <authorList>
            <person name="Stoco P.H."/>
            <person name="Wagner G."/>
            <person name="Gerber A."/>
            <person name="Zaha A."/>
            <person name="Thompson C."/>
            <person name="Bartholomeu D.C."/>
            <person name="Luckemeyer D.D."/>
            <person name="Bahia D."/>
            <person name="Loreto E."/>
            <person name="Prestes E.B."/>
            <person name="Lima F.M."/>
            <person name="Rodrigues-Luiz G."/>
            <person name="Vallejo G.A."/>
            <person name="Filho J.F."/>
            <person name="Monteiro K.M."/>
            <person name="Tyler K.M."/>
            <person name="de Almeida L.G."/>
            <person name="Ortiz M.F."/>
            <person name="Siervo M.A."/>
            <person name="de Moraes M.H."/>
            <person name="Cunha O.L."/>
            <person name="Mendonca-Neto R."/>
            <person name="Silva R."/>
            <person name="Teixeira S.M."/>
            <person name="Murta S.M."/>
            <person name="Sincero T.C."/>
            <person name="Mendes T.A."/>
            <person name="Urmenyi T.P."/>
            <person name="Silva V.G."/>
            <person name="da Rocha W.D."/>
            <person name="Andersson B."/>
            <person name="Romanha A.J."/>
            <person name="Steindel M."/>
            <person name="de Vasconcelos A.T."/>
            <person name="Grisard E.C."/>
        </authorList>
    </citation>
    <scope>NUCLEOTIDE SEQUENCE [LARGE SCALE GENOMIC DNA]</scope>
    <source>
        <strain evidence="5 6">SC58</strain>
    </source>
</reference>
<dbReference type="PROSITE" id="PS50280">
    <property type="entry name" value="SET"/>
    <property type="match status" value="1"/>
</dbReference>
<dbReference type="InterPro" id="IPR019734">
    <property type="entry name" value="TPR_rpt"/>
</dbReference>
<proteinExistence type="predicted"/>
<comment type="caution">
    <text evidence="5">The sequence shown here is derived from an EMBL/GenBank/DDBJ whole genome shotgun (WGS) entry which is preliminary data.</text>
</comment>
<dbReference type="InterPro" id="IPR001214">
    <property type="entry name" value="SET_dom"/>
</dbReference>
<keyword evidence="2" id="KW-0808">Transferase</keyword>
<dbReference type="GO" id="GO:0005634">
    <property type="term" value="C:nucleus"/>
    <property type="evidence" value="ECO:0007669"/>
    <property type="project" value="TreeGrafter"/>
</dbReference>
<dbReference type="CDD" id="cd20071">
    <property type="entry name" value="SET_SMYD"/>
    <property type="match status" value="1"/>
</dbReference>
<dbReference type="GO" id="GO:0005737">
    <property type="term" value="C:cytoplasm"/>
    <property type="evidence" value="ECO:0007669"/>
    <property type="project" value="TreeGrafter"/>
</dbReference>
<dbReference type="OrthoDB" id="62495at2759"/>
<protein>
    <recommendedName>
        <fullName evidence="4">SET domain-containing protein</fullName>
    </recommendedName>
</protein>
<dbReference type="SMART" id="SM00028">
    <property type="entry name" value="TPR"/>
    <property type="match status" value="3"/>
</dbReference>
<keyword evidence="6" id="KW-1185">Reference proteome</keyword>
<dbReference type="PANTHER" id="PTHR46165:SF2">
    <property type="entry name" value="SET AND MYND DOMAIN-CONTAINING PROTEIN 4"/>
    <property type="match status" value="1"/>
</dbReference>